<protein>
    <submittedName>
        <fullName evidence="2">Uncharacterized protein</fullName>
    </submittedName>
</protein>
<sequence>MEPLNLLPRSFMNLLREDAGMSFMEFALIGSLVVVVCLLLLLAVRRSA</sequence>
<keyword evidence="1" id="KW-0812">Transmembrane</keyword>
<dbReference type="AlphaFoldDB" id="A0A0H2LYX7"/>
<dbReference type="Proteomes" id="UP000035170">
    <property type="component" value="Unassembled WGS sequence"/>
</dbReference>
<keyword evidence="1" id="KW-1133">Transmembrane helix</keyword>
<evidence type="ECO:0000256" key="1">
    <source>
        <dbReference type="SAM" id="Phobius"/>
    </source>
</evidence>
<proteinExistence type="predicted"/>
<evidence type="ECO:0000313" key="3">
    <source>
        <dbReference type="Proteomes" id="UP000035170"/>
    </source>
</evidence>
<dbReference type="RefSeq" id="WP_196305714.1">
    <property type="nucleotide sequence ID" value="NZ_JZWI01000019.1"/>
</dbReference>
<dbReference type="PATRIC" id="fig|34073.19.peg.3778"/>
<organism evidence="2 3">
    <name type="scientific">Variovorax paradoxus</name>
    <dbReference type="NCBI Taxonomy" id="34073"/>
    <lineage>
        <taxon>Bacteria</taxon>
        <taxon>Pseudomonadati</taxon>
        <taxon>Pseudomonadota</taxon>
        <taxon>Betaproteobacteria</taxon>
        <taxon>Burkholderiales</taxon>
        <taxon>Comamonadaceae</taxon>
        <taxon>Variovorax</taxon>
    </lineage>
</organism>
<name>A0A0H2LYX7_VARPD</name>
<keyword evidence="3" id="KW-1185">Reference proteome</keyword>
<feature type="transmembrane region" description="Helical" evidence="1">
    <location>
        <begin position="20"/>
        <end position="44"/>
    </location>
</feature>
<accession>A0A0H2LYX7</accession>
<reference evidence="2 3" key="1">
    <citation type="submission" date="2015-03" db="EMBL/GenBank/DDBJ databases">
        <title>Genome sequence of Variovorax paradoxus TBEA6.</title>
        <authorList>
            <person name="Poehlein A."/>
            <person name="Schuldes J."/>
            <person name="Wuebbeler J.H."/>
            <person name="Hiessl S."/>
            <person name="Steinbuechel A."/>
            <person name="Daniel R."/>
        </authorList>
    </citation>
    <scope>NUCLEOTIDE SEQUENCE [LARGE SCALE GENOMIC DNA]</scope>
    <source>
        <strain evidence="2 3">TBEA6</strain>
    </source>
</reference>
<keyword evidence="1" id="KW-0472">Membrane</keyword>
<evidence type="ECO:0000313" key="2">
    <source>
        <dbReference type="EMBL" id="KLN55001.1"/>
    </source>
</evidence>
<comment type="caution">
    <text evidence="2">The sequence shown here is derived from an EMBL/GenBank/DDBJ whole genome shotgun (WGS) entry which is preliminary data.</text>
</comment>
<dbReference type="EMBL" id="JZWI01000019">
    <property type="protein sequence ID" value="KLN55001.1"/>
    <property type="molecule type" value="Genomic_DNA"/>
</dbReference>
<gene>
    <name evidence="2" type="ORF">VPARA_36880</name>
</gene>